<gene>
    <name evidence="2" type="ORF">WJX74_001622</name>
</gene>
<dbReference type="PANTHER" id="PTHR36035:SF1">
    <property type="entry name" value="PROTEIN DISULFIDE-ISOMERASE SCO2"/>
    <property type="match status" value="1"/>
</dbReference>
<proteinExistence type="predicted"/>
<sequence length="219" mass="24282">MHLSSESLPASLSAQVKPFEWPLKPTCFCTQHRSASRIQTPRRQFHKLCIPATVRSSQLSVSTTPPICWRNLPGAPNRRLVTTAQAQPHKSLFVPKWAREHQSSDEALGHSLYVPNPQLPPDGKTRLKEDELCDPMTRSCQTPMHTWESQCRACSGTGEIRSTTRGGKRTTSTCPLCSGVGVLRRTSSRIMPDVGNGNNGKTQYTLGRRLNTSSESDED</sequence>
<dbReference type="InterPro" id="IPR037477">
    <property type="entry name" value="SCO2"/>
</dbReference>
<dbReference type="EMBL" id="JALJOS010000008">
    <property type="protein sequence ID" value="KAK9835496.1"/>
    <property type="molecule type" value="Genomic_DNA"/>
</dbReference>
<evidence type="ECO:0000313" key="3">
    <source>
        <dbReference type="Proteomes" id="UP001438707"/>
    </source>
</evidence>
<accession>A0AAW1RQN9</accession>
<dbReference type="Proteomes" id="UP001438707">
    <property type="component" value="Unassembled WGS sequence"/>
</dbReference>
<dbReference type="Gene3D" id="6.20.20.10">
    <property type="match status" value="1"/>
</dbReference>
<evidence type="ECO:0000256" key="1">
    <source>
        <dbReference type="SAM" id="MobiDB-lite"/>
    </source>
</evidence>
<protein>
    <submittedName>
        <fullName evidence="2">Uncharacterized protein</fullName>
    </submittedName>
</protein>
<dbReference type="PANTHER" id="PTHR36035">
    <property type="entry name" value="PROTEIN DISULFIDE-ISOMERASE SCO2"/>
    <property type="match status" value="1"/>
</dbReference>
<keyword evidence="3" id="KW-1185">Reference proteome</keyword>
<organism evidence="2 3">
    <name type="scientific">Apatococcus lobatus</name>
    <dbReference type="NCBI Taxonomy" id="904363"/>
    <lineage>
        <taxon>Eukaryota</taxon>
        <taxon>Viridiplantae</taxon>
        <taxon>Chlorophyta</taxon>
        <taxon>core chlorophytes</taxon>
        <taxon>Trebouxiophyceae</taxon>
        <taxon>Chlorellales</taxon>
        <taxon>Chlorellaceae</taxon>
        <taxon>Apatococcus</taxon>
    </lineage>
</organism>
<feature type="region of interest" description="Disordered" evidence="1">
    <location>
        <begin position="189"/>
        <end position="219"/>
    </location>
</feature>
<dbReference type="AlphaFoldDB" id="A0AAW1RQN9"/>
<feature type="compositionally biased region" description="Polar residues" evidence="1">
    <location>
        <begin position="199"/>
        <end position="219"/>
    </location>
</feature>
<evidence type="ECO:0000313" key="2">
    <source>
        <dbReference type="EMBL" id="KAK9835496.1"/>
    </source>
</evidence>
<name>A0AAW1RQN9_9CHLO</name>
<reference evidence="2 3" key="1">
    <citation type="journal article" date="2024" name="Nat. Commun.">
        <title>Phylogenomics reveals the evolutionary origins of lichenization in chlorophyte algae.</title>
        <authorList>
            <person name="Puginier C."/>
            <person name="Libourel C."/>
            <person name="Otte J."/>
            <person name="Skaloud P."/>
            <person name="Haon M."/>
            <person name="Grisel S."/>
            <person name="Petersen M."/>
            <person name="Berrin J.G."/>
            <person name="Delaux P.M."/>
            <person name="Dal Grande F."/>
            <person name="Keller J."/>
        </authorList>
    </citation>
    <scope>NUCLEOTIDE SEQUENCE [LARGE SCALE GENOMIC DNA]</scope>
    <source>
        <strain evidence="2 3">SAG 2145</strain>
    </source>
</reference>
<comment type="caution">
    <text evidence="2">The sequence shown here is derived from an EMBL/GenBank/DDBJ whole genome shotgun (WGS) entry which is preliminary data.</text>
</comment>